<accession>A0A0F9NEN1</accession>
<name>A0A0F9NEN1_9ZZZZ</name>
<gene>
    <name evidence="1" type="ORF">LCGC14_0976170</name>
</gene>
<organism evidence="1">
    <name type="scientific">marine sediment metagenome</name>
    <dbReference type="NCBI Taxonomy" id="412755"/>
    <lineage>
        <taxon>unclassified sequences</taxon>
        <taxon>metagenomes</taxon>
        <taxon>ecological metagenomes</taxon>
    </lineage>
</organism>
<proteinExistence type="predicted"/>
<dbReference type="AlphaFoldDB" id="A0A0F9NEN1"/>
<dbReference type="EMBL" id="LAZR01003616">
    <property type="protein sequence ID" value="KKN16409.1"/>
    <property type="molecule type" value="Genomic_DNA"/>
</dbReference>
<sequence length="197" mass="20951">MRLWNIPAEHIFGDSENILGDLKKLIHDDEDRGLKPVITVFWEGATQAGAEELGTAPTAAKDGTGTVFQVVVVSVGAGDADIAGGHVRKVAIMGMTTNSQAGYDSYLLDPTTPAGKAGKPILSIEVLNMNGITDVTSARFYLRTPNHFYAIQWGSAGDDASAAITLEAPANTPLLTIAINQNESNGCTLWFPKDTEY</sequence>
<reference evidence="1" key="1">
    <citation type="journal article" date="2015" name="Nature">
        <title>Complex archaea that bridge the gap between prokaryotes and eukaryotes.</title>
        <authorList>
            <person name="Spang A."/>
            <person name="Saw J.H."/>
            <person name="Jorgensen S.L."/>
            <person name="Zaremba-Niedzwiedzka K."/>
            <person name="Martijn J."/>
            <person name="Lind A.E."/>
            <person name="van Eijk R."/>
            <person name="Schleper C."/>
            <person name="Guy L."/>
            <person name="Ettema T.J."/>
        </authorList>
    </citation>
    <scope>NUCLEOTIDE SEQUENCE</scope>
</reference>
<evidence type="ECO:0000313" key="1">
    <source>
        <dbReference type="EMBL" id="KKN16409.1"/>
    </source>
</evidence>
<comment type="caution">
    <text evidence="1">The sequence shown here is derived from an EMBL/GenBank/DDBJ whole genome shotgun (WGS) entry which is preliminary data.</text>
</comment>
<protein>
    <submittedName>
        <fullName evidence="1">Uncharacterized protein</fullName>
    </submittedName>
</protein>